<dbReference type="GO" id="GO:0006811">
    <property type="term" value="P:monoatomic ion transport"/>
    <property type="evidence" value="ECO:0007669"/>
    <property type="project" value="UniProtKB-KW"/>
</dbReference>
<evidence type="ECO:0000256" key="5">
    <source>
        <dbReference type="ARBA" id="ARBA00022692"/>
    </source>
</evidence>
<dbReference type="Proteomes" id="UP000530032">
    <property type="component" value="Unassembled WGS sequence"/>
</dbReference>
<evidence type="ECO:0000256" key="4">
    <source>
        <dbReference type="ARBA" id="ARBA00022452"/>
    </source>
</evidence>
<evidence type="ECO:0000313" key="14">
    <source>
        <dbReference type="Proteomes" id="UP000530032"/>
    </source>
</evidence>
<keyword evidence="3" id="KW-0813">Transport</keyword>
<evidence type="ECO:0000256" key="9">
    <source>
        <dbReference type="ARBA" id="ARBA00023136"/>
    </source>
</evidence>
<dbReference type="GO" id="GO:0015288">
    <property type="term" value="F:porin activity"/>
    <property type="evidence" value="ECO:0007669"/>
    <property type="project" value="UniProtKB-KW"/>
</dbReference>
<evidence type="ECO:0000313" key="13">
    <source>
        <dbReference type="EMBL" id="MBI1626862.1"/>
    </source>
</evidence>
<feature type="signal peptide" evidence="11">
    <location>
        <begin position="1"/>
        <end position="20"/>
    </location>
</feature>
<evidence type="ECO:0000256" key="6">
    <source>
        <dbReference type="ARBA" id="ARBA00022729"/>
    </source>
</evidence>
<protein>
    <submittedName>
        <fullName evidence="13">Porin</fullName>
    </submittedName>
</protein>
<evidence type="ECO:0000256" key="3">
    <source>
        <dbReference type="ARBA" id="ARBA00022448"/>
    </source>
</evidence>
<dbReference type="PANTHER" id="PTHR34501:SF9">
    <property type="entry name" value="MAJOR OUTER MEMBRANE PROTEIN P.IA"/>
    <property type="match status" value="1"/>
</dbReference>
<keyword evidence="8" id="KW-0626">Porin</keyword>
<evidence type="ECO:0000256" key="1">
    <source>
        <dbReference type="ARBA" id="ARBA00004571"/>
    </source>
</evidence>
<evidence type="ECO:0000256" key="11">
    <source>
        <dbReference type="SAM" id="SignalP"/>
    </source>
</evidence>
<proteinExistence type="predicted"/>
<comment type="caution">
    <text evidence="13">The sequence shown here is derived from an EMBL/GenBank/DDBJ whole genome shotgun (WGS) entry which is preliminary data.</text>
</comment>
<evidence type="ECO:0000259" key="12">
    <source>
        <dbReference type="Pfam" id="PF13609"/>
    </source>
</evidence>
<feature type="chain" id="PRO_5032340943" evidence="11">
    <location>
        <begin position="21"/>
        <end position="347"/>
    </location>
</feature>
<dbReference type="GO" id="GO:0046930">
    <property type="term" value="C:pore complex"/>
    <property type="evidence" value="ECO:0007669"/>
    <property type="project" value="UniProtKB-KW"/>
</dbReference>
<keyword evidence="6 11" id="KW-0732">Signal</keyword>
<evidence type="ECO:0000256" key="2">
    <source>
        <dbReference type="ARBA" id="ARBA00011233"/>
    </source>
</evidence>
<dbReference type="InterPro" id="IPR023614">
    <property type="entry name" value="Porin_dom_sf"/>
</dbReference>
<dbReference type="EMBL" id="JABBCQ020000027">
    <property type="protein sequence ID" value="MBI1626862.1"/>
    <property type="molecule type" value="Genomic_DNA"/>
</dbReference>
<accession>A0A843BC44</accession>
<dbReference type="Gene3D" id="2.40.160.10">
    <property type="entry name" value="Porin"/>
    <property type="match status" value="1"/>
</dbReference>
<sequence>MKNTFIALAAALACSSAAYAQSNVQLTGLVDMYAGSVKSPGQDRKSVLGSGGMTTSWWGIKGTEDLGGGLKADFNLTAFFRADTGTPGRDVPNDPFFSRDANVGLSGSFGRVGLGRDKAPNFLPTILTNPFGDSFVISPLVLHANVPNFAPGALWTGTTPSDTGWSNQIVYSTPSFGGLKANVNYQFGEKTAQGEKGKKNVGANLMYGAGPLSLVAFYERAQIANPATLSVMPTKTDWMLGGTYDFKVVKLYGTYGQAKVKDQDLKNTTYSLGLDVPVTTAGTIKAAAAHTKSEVGAMEGKRTTFTVGYDHFLSKRTDVYGAVMYDRIKWTESKSGTSVVAGIRHRF</sequence>
<keyword evidence="5" id="KW-0812">Transmembrane</keyword>
<evidence type="ECO:0000256" key="8">
    <source>
        <dbReference type="ARBA" id="ARBA00023114"/>
    </source>
</evidence>
<dbReference type="InterPro" id="IPR033900">
    <property type="entry name" value="Gram_neg_porin_domain"/>
</dbReference>
<reference evidence="13" key="1">
    <citation type="submission" date="2020-12" db="EMBL/GenBank/DDBJ databases">
        <title>Comamonas sp. nov., isolated from stream water.</title>
        <authorList>
            <person name="Park K.-H."/>
        </authorList>
    </citation>
    <scope>NUCLEOTIDE SEQUENCE</scope>
    <source>
        <strain evidence="13">EJ-4</strain>
    </source>
</reference>
<dbReference type="GO" id="GO:0009279">
    <property type="term" value="C:cell outer membrane"/>
    <property type="evidence" value="ECO:0007669"/>
    <property type="project" value="UniProtKB-SubCell"/>
</dbReference>
<feature type="domain" description="Porin" evidence="12">
    <location>
        <begin position="7"/>
        <end position="327"/>
    </location>
</feature>
<dbReference type="Pfam" id="PF13609">
    <property type="entry name" value="Porin_4"/>
    <property type="match status" value="1"/>
</dbReference>
<dbReference type="InterPro" id="IPR050298">
    <property type="entry name" value="Gram-neg_bact_OMP"/>
</dbReference>
<dbReference type="AlphaFoldDB" id="A0A843BC44"/>
<dbReference type="SUPFAM" id="SSF56935">
    <property type="entry name" value="Porins"/>
    <property type="match status" value="1"/>
</dbReference>
<name>A0A843BC44_9BURK</name>
<keyword evidence="4" id="KW-1134">Transmembrane beta strand</keyword>
<evidence type="ECO:0000256" key="10">
    <source>
        <dbReference type="ARBA" id="ARBA00023237"/>
    </source>
</evidence>
<organism evidence="13 14">
    <name type="scientific">Comamonas suwonensis</name>
    <dbReference type="NCBI Taxonomy" id="2606214"/>
    <lineage>
        <taxon>Bacteria</taxon>
        <taxon>Pseudomonadati</taxon>
        <taxon>Pseudomonadota</taxon>
        <taxon>Betaproteobacteria</taxon>
        <taxon>Burkholderiales</taxon>
        <taxon>Comamonadaceae</taxon>
        <taxon>Comamonas</taxon>
    </lineage>
</organism>
<dbReference type="PANTHER" id="PTHR34501">
    <property type="entry name" value="PROTEIN YDDL-RELATED"/>
    <property type="match status" value="1"/>
</dbReference>
<keyword evidence="7" id="KW-0406">Ion transport</keyword>
<keyword evidence="14" id="KW-1185">Reference proteome</keyword>
<keyword evidence="9" id="KW-0472">Membrane</keyword>
<keyword evidence="10" id="KW-0998">Cell outer membrane</keyword>
<evidence type="ECO:0000256" key="7">
    <source>
        <dbReference type="ARBA" id="ARBA00023065"/>
    </source>
</evidence>
<dbReference type="RefSeq" id="WP_198462220.1">
    <property type="nucleotide sequence ID" value="NZ_JABBCQ020000027.1"/>
</dbReference>
<comment type="subunit">
    <text evidence="2">Homotrimer.</text>
</comment>
<dbReference type="CDD" id="cd00342">
    <property type="entry name" value="gram_neg_porins"/>
    <property type="match status" value="1"/>
</dbReference>
<comment type="subcellular location">
    <subcellularLocation>
        <location evidence="1">Cell outer membrane</location>
        <topology evidence="1">Multi-pass membrane protein</topology>
    </subcellularLocation>
</comment>
<gene>
    <name evidence="13" type="ORF">HF327_020535</name>
</gene>